<comment type="caution">
    <text evidence="3">The sequence shown here is derived from an EMBL/GenBank/DDBJ whole genome shotgun (WGS) entry which is preliminary data.</text>
</comment>
<evidence type="ECO:0000256" key="1">
    <source>
        <dbReference type="ARBA" id="ARBA00023242"/>
    </source>
</evidence>
<dbReference type="OrthoDB" id="300907at2759"/>
<dbReference type="AlphaFoldDB" id="A0A8S1T7Z8"/>
<evidence type="ECO:0000313" key="3">
    <source>
        <dbReference type="EMBL" id="CAD8147908.1"/>
    </source>
</evidence>
<evidence type="ECO:0000313" key="4">
    <source>
        <dbReference type="Proteomes" id="UP000689195"/>
    </source>
</evidence>
<proteinExistence type="predicted"/>
<accession>A0A8S1T7Z8</accession>
<dbReference type="Proteomes" id="UP000689195">
    <property type="component" value="Unassembled WGS sequence"/>
</dbReference>
<dbReference type="EMBL" id="CAJJDO010000017">
    <property type="protein sequence ID" value="CAD8147908.1"/>
    <property type="molecule type" value="Genomic_DNA"/>
</dbReference>
<evidence type="ECO:0008006" key="5">
    <source>
        <dbReference type="Google" id="ProtNLM"/>
    </source>
</evidence>
<dbReference type="PANTHER" id="PTHR12802:SF155">
    <property type="entry name" value="DEUBIQUITINASE MYSM1"/>
    <property type="match status" value="1"/>
</dbReference>
<organism evidence="3 4">
    <name type="scientific">Paramecium pentaurelia</name>
    <dbReference type="NCBI Taxonomy" id="43138"/>
    <lineage>
        <taxon>Eukaryota</taxon>
        <taxon>Sar</taxon>
        <taxon>Alveolata</taxon>
        <taxon>Ciliophora</taxon>
        <taxon>Intramacronucleata</taxon>
        <taxon>Oligohymenophorea</taxon>
        <taxon>Peniculida</taxon>
        <taxon>Parameciidae</taxon>
        <taxon>Paramecium</taxon>
    </lineage>
</organism>
<evidence type="ECO:0000256" key="2">
    <source>
        <dbReference type="SAM" id="MobiDB-lite"/>
    </source>
</evidence>
<keyword evidence="1" id="KW-0539">Nucleus</keyword>
<reference evidence="3" key="1">
    <citation type="submission" date="2021-01" db="EMBL/GenBank/DDBJ databases">
        <authorList>
            <consortium name="Genoscope - CEA"/>
            <person name="William W."/>
        </authorList>
    </citation>
    <scope>NUCLEOTIDE SEQUENCE</scope>
</reference>
<feature type="region of interest" description="Disordered" evidence="2">
    <location>
        <begin position="126"/>
        <end position="145"/>
    </location>
</feature>
<dbReference type="PANTHER" id="PTHR12802">
    <property type="entry name" value="SWI/SNF COMPLEX-RELATED"/>
    <property type="match status" value="1"/>
</dbReference>
<protein>
    <recommendedName>
        <fullName evidence="5">Myb-like domain-containing protein</fullName>
    </recommendedName>
</protein>
<gene>
    <name evidence="3" type="ORF">PPENT_87.1.T0170202</name>
</gene>
<sequence length="228" mass="26879">MIQQNSDAEMRFINSPASSPRSHKLSKQIQPFENIYSFQEYESTPFVQIQIIQPLNNLVVLTKKKIRKALSINQKCNTGHWTPEEHQIYVEFLQNHLISSINNQENKKNNKIFKLMSLTIGTRSPSQCRSHHQKFNPSTPAGQKRIKKNNKKLNDNFHIKLPITNMIKQFYTPDLKPNLEPKSNFQDFHDSSENQQNESFKIRIRKYSLSNIEDNSNFYNPHYNLLFE</sequence>
<name>A0A8S1T7Z8_9CILI</name>
<keyword evidence="4" id="KW-1185">Reference proteome</keyword>
<feature type="region of interest" description="Disordered" evidence="2">
    <location>
        <begin position="1"/>
        <end position="24"/>
    </location>
</feature>